<comment type="caution">
    <text evidence="8">The sequence shown here is derived from an EMBL/GenBank/DDBJ whole genome shotgun (WGS) entry which is preliminary data.</text>
</comment>
<dbReference type="SMART" id="SM00320">
    <property type="entry name" value="WD40"/>
    <property type="match status" value="1"/>
</dbReference>
<evidence type="ECO:0000256" key="4">
    <source>
        <dbReference type="ARBA" id="ARBA00022737"/>
    </source>
</evidence>
<name>A0ABD6F2D6_9BILA</name>
<evidence type="ECO:0000313" key="8">
    <source>
        <dbReference type="EMBL" id="MFH4984154.1"/>
    </source>
</evidence>
<dbReference type="PROSITE" id="PS50294">
    <property type="entry name" value="WD_REPEATS_REGION"/>
    <property type="match status" value="1"/>
</dbReference>
<accession>A0ABD6F2D6</accession>
<dbReference type="Gene3D" id="2.130.10.10">
    <property type="entry name" value="YVTN repeat-like/Quinoprotein amine dehydrogenase"/>
    <property type="match status" value="1"/>
</dbReference>
<evidence type="ECO:0000256" key="1">
    <source>
        <dbReference type="ARBA" id="ARBA00004123"/>
    </source>
</evidence>
<dbReference type="InterPro" id="IPR015943">
    <property type="entry name" value="WD40/YVTN_repeat-like_dom_sf"/>
</dbReference>
<feature type="chain" id="PRO_5044896430" evidence="7">
    <location>
        <begin position="17"/>
        <end position="102"/>
    </location>
</feature>
<evidence type="ECO:0000256" key="5">
    <source>
        <dbReference type="ARBA" id="ARBA00023242"/>
    </source>
</evidence>
<keyword evidence="9" id="KW-1185">Reference proteome</keyword>
<dbReference type="InterPro" id="IPR037867">
    <property type="entry name" value="Swd2/WDR82"/>
</dbReference>
<proteinExistence type="inferred from homology"/>
<dbReference type="EMBL" id="JBGFUD010015552">
    <property type="protein sequence ID" value="MFH4984154.1"/>
    <property type="molecule type" value="Genomic_DNA"/>
</dbReference>
<gene>
    <name evidence="8" type="ORF">AB6A40_010863</name>
</gene>
<dbReference type="GO" id="GO:0016070">
    <property type="term" value="P:RNA metabolic process"/>
    <property type="evidence" value="ECO:0007669"/>
    <property type="project" value="UniProtKB-ARBA"/>
</dbReference>
<evidence type="ECO:0000256" key="6">
    <source>
        <dbReference type="PROSITE-ProRule" id="PRU00221"/>
    </source>
</evidence>
<dbReference type="GO" id="GO:0005634">
    <property type="term" value="C:nucleus"/>
    <property type="evidence" value="ECO:0007669"/>
    <property type="project" value="UniProtKB-SubCell"/>
</dbReference>
<comment type="subcellular location">
    <subcellularLocation>
        <location evidence="1">Nucleus</location>
    </subcellularLocation>
</comment>
<evidence type="ECO:0000256" key="7">
    <source>
        <dbReference type="SAM" id="SignalP"/>
    </source>
</evidence>
<dbReference type="InterPro" id="IPR001680">
    <property type="entry name" value="WD40_rpt"/>
</dbReference>
<dbReference type="PANTHER" id="PTHR19861">
    <property type="entry name" value="WD40 REPEAT PROTEIN SWD2"/>
    <property type="match status" value="1"/>
</dbReference>
<dbReference type="Proteomes" id="UP001608902">
    <property type="component" value="Unassembled WGS sequence"/>
</dbReference>
<sequence>MFTFLAVTSIDMVVLTDQVICSLIPAKSFSGNQARINSLDYSSDGLHMISSSDDDSIVMYDLEKGDKSLSVNSKKYGVDLIHFAHNTTTAIHCSTKVDGTLS</sequence>
<evidence type="ECO:0000256" key="3">
    <source>
        <dbReference type="ARBA" id="ARBA00022574"/>
    </source>
</evidence>
<keyword evidence="3 6" id="KW-0853">WD repeat</keyword>
<dbReference type="SUPFAM" id="SSF50978">
    <property type="entry name" value="WD40 repeat-like"/>
    <property type="match status" value="1"/>
</dbReference>
<keyword evidence="4" id="KW-0677">Repeat</keyword>
<keyword evidence="7" id="KW-0732">Signal</keyword>
<dbReference type="PANTHER" id="PTHR19861:SF0">
    <property type="entry name" value="WD REPEAT-CONTAINING PROTEIN 82"/>
    <property type="match status" value="1"/>
</dbReference>
<evidence type="ECO:0000313" key="9">
    <source>
        <dbReference type="Proteomes" id="UP001608902"/>
    </source>
</evidence>
<organism evidence="8 9">
    <name type="scientific">Gnathostoma spinigerum</name>
    <dbReference type="NCBI Taxonomy" id="75299"/>
    <lineage>
        <taxon>Eukaryota</taxon>
        <taxon>Metazoa</taxon>
        <taxon>Ecdysozoa</taxon>
        <taxon>Nematoda</taxon>
        <taxon>Chromadorea</taxon>
        <taxon>Rhabditida</taxon>
        <taxon>Spirurina</taxon>
        <taxon>Gnathostomatomorpha</taxon>
        <taxon>Gnathostomatoidea</taxon>
        <taxon>Gnathostomatidae</taxon>
        <taxon>Gnathostoma</taxon>
    </lineage>
</organism>
<feature type="repeat" description="WD" evidence="6">
    <location>
        <begin position="29"/>
        <end position="70"/>
    </location>
</feature>
<keyword evidence="5" id="KW-0539">Nucleus</keyword>
<dbReference type="InterPro" id="IPR036322">
    <property type="entry name" value="WD40_repeat_dom_sf"/>
</dbReference>
<comment type="similarity">
    <text evidence="2">Belongs to the WD repeat SWD2 family.</text>
</comment>
<evidence type="ECO:0000256" key="2">
    <source>
        <dbReference type="ARBA" id="ARBA00005616"/>
    </source>
</evidence>
<feature type="signal peptide" evidence="7">
    <location>
        <begin position="1"/>
        <end position="16"/>
    </location>
</feature>
<dbReference type="PROSITE" id="PS50082">
    <property type="entry name" value="WD_REPEATS_2"/>
    <property type="match status" value="1"/>
</dbReference>
<dbReference type="AlphaFoldDB" id="A0ABD6F2D6"/>
<protein>
    <submittedName>
        <fullName evidence="8">Uncharacterized protein</fullName>
    </submittedName>
</protein>
<reference evidence="8 9" key="1">
    <citation type="submission" date="2024-08" db="EMBL/GenBank/DDBJ databases">
        <title>Gnathostoma spinigerum genome.</title>
        <authorList>
            <person name="Gonzalez-Bertolin B."/>
            <person name="Monzon S."/>
            <person name="Zaballos A."/>
            <person name="Jimenez P."/>
            <person name="Dekumyoy P."/>
            <person name="Varona S."/>
            <person name="Cuesta I."/>
            <person name="Sumanam S."/>
            <person name="Adisakwattana P."/>
            <person name="Gasser R.B."/>
            <person name="Hernandez-Gonzalez A."/>
            <person name="Young N.D."/>
            <person name="Perteguer M.J."/>
        </authorList>
    </citation>
    <scope>NUCLEOTIDE SEQUENCE [LARGE SCALE GENOMIC DNA]</scope>
    <source>
        <strain evidence="8">AL3</strain>
        <tissue evidence="8">Liver</tissue>
    </source>
</reference>